<reference evidence="1" key="1">
    <citation type="submission" date="2023-08" db="EMBL/GenBank/DDBJ databases">
        <title>Chromosome-level Genome Assembly of mud carp (Cirrhinus molitorella).</title>
        <authorList>
            <person name="Liu H."/>
        </authorList>
    </citation>
    <scope>NUCLEOTIDE SEQUENCE</scope>
    <source>
        <strain evidence="1">Prfri</strain>
        <tissue evidence="1">Muscle</tissue>
    </source>
</reference>
<sequence length="136" mass="15184">MFPHELQTVVTVQKHLMSAAPHPENAESREAPKQLHPAVGRPPRLCCFLLQAPTETLSSFIPVSGSQLLPGGTHGLWSGYNKASEPYRALLTHPQYRMKSPGKLLVGLLDRWRTPASECQRAPVSLQHLEEVFERL</sequence>
<comment type="caution">
    <text evidence="1">The sequence shown here is derived from an EMBL/GenBank/DDBJ whole genome shotgun (WGS) entry which is preliminary data.</text>
</comment>
<dbReference type="EMBL" id="JAUYZG010000022">
    <property type="protein sequence ID" value="KAK2872622.1"/>
    <property type="molecule type" value="Genomic_DNA"/>
</dbReference>
<evidence type="ECO:0000313" key="2">
    <source>
        <dbReference type="Proteomes" id="UP001187343"/>
    </source>
</evidence>
<accession>A0AA88P906</accession>
<dbReference type="Proteomes" id="UP001187343">
    <property type="component" value="Unassembled WGS sequence"/>
</dbReference>
<gene>
    <name evidence="1" type="ORF">Q8A67_022519</name>
</gene>
<dbReference type="AlphaFoldDB" id="A0AA88P906"/>
<keyword evidence="2" id="KW-1185">Reference proteome</keyword>
<proteinExistence type="predicted"/>
<protein>
    <submittedName>
        <fullName evidence="1">Uncharacterized protein</fullName>
    </submittedName>
</protein>
<organism evidence="1 2">
    <name type="scientific">Cirrhinus molitorella</name>
    <name type="common">mud carp</name>
    <dbReference type="NCBI Taxonomy" id="172907"/>
    <lineage>
        <taxon>Eukaryota</taxon>
        <taxon>Metazoa</taxon>
        <taxon>Chordata</taxon>
        <taxon>Craniata</taxon>
        <taxon>Vertebrata</taxon>
        <taxon>Euteleostomi</taxon>
        <taxon>Actinopterygii</taxon>
        <taxon>Neopterygii</taxon>
        <taxon>Teleostei</taxon>
        <taxon>Ostariophysi</taxon>
        <taxon>Cypriniformes</taxon>
        <taxon>Cyprinidae</taxon>
        <taxon>Labeoninae</taxon>
        <taxon>Labeonini</taxon>
        <taxon>Cirrhinus</taxon>
    </lineage>
</organism>
<name>A0AA88P906_9TELE</name>
<evidence type="ECO:0000313" key="1">
    <source>
        <dbReference type="EMBL" id="KAK2872622.1"/>
    </source>
</evidence>